<gene>
    <name evidence="1" type="ORF">GMARGA_LOCUS11306</name>
</gene>
<proteinExistence type="predicted"/>
<reference evidence="1 2" key="1">
    <citation type="submission" date="2021-06" db="EMBL/GenBank/DDBJ databases">
        <authorList>
            <person name="Kallberg Y."/>
            <person name="Tangrot J."/>
            <person name="Rosling A."/>
        </authorList>
    </citation>
    <scope>NUCLEOTIDE SEQUENCE [LARGE SCALE GENOMIC DNA]</scope>
    <source>
        <strain evidence="1 2">120-4 pot B 10/14</strain>
    </source>
</reference>
<feature type="non-terminal residue" evidence="1">
    <location>
        <position position="288"/>
    </location>
</feature>
<protein>
    <submittedName>
        <fullName evidence="1">17529_t:CDS:1</fullName>
    </submittedName>
</protein>
<evidence type="ECO:0000313" key="2">
    <source>
        <dbReference type="Proteomes" id="UP000789901"/>
    </source>
</evidence>
<dbReference type="EMBL" id="CAJVQB010006583">
    <property type="protein sequence ID" value="CAG8687740.1"/>
    <property type="molecule type" value="Genomic_DNA"/>
</dbReference>
<dbReference type="Proteomes" id="UP000789901">
    <property type="component" value="Unassembled WGS sequence"/>
</dbReference>
<organism evidence="1 2">
    <name type="scientific">Gigaspora margarita</name>
    <dbReference type="NCBI Taxonomy" id="4874"/>
    <lineage>
        <taxon>Eukaryota</taxon>
        <taxon>Fungi</taxon>
        <taxon>Fungi incertae sedis</taxon>
        <taxon>Mucoromycota</taxon>
        <taxon>Glomeromycotina</taxon>
        <taxon>Glomeromycetes</taxon>
        <taxon>Diversisporales</taxon>
        <taxon>Gigasporaceae</taxon>
        <taxon>Gigaspora</taxon>
    </lineage>
</organism>
<feature type="non-terminal residue" evidence="1">
    <location>
        <position position="1"/>
    </location>
</feature>
<comment type="caution">
    <text evidence="1">The sequence shown here is derived from an EMBL/GenBank/DDBJ whole genome shotgun (WGS) entry which is preliminary data.</text>
</comment>
<keyword evidence="2" id="KW-1185">Reference proteome</keyword>
<accession>A0ABN7UVW5</accession>
<name>A0ABN7UVW5_GIGMA</name>
<evidence type="ECO:0000313" key="1">
    <source>
        <dbReference type="EMBL" id="CAG8687740.1"/>
    </source>
</evidence>
<sequence length="288" mass="33082">MKYVKYNAELRADANFCYKCSLQVSCKKCLAKLYSEANFCHKCGAAIKSESPSINQTTKNVENIHLKNIVDNEKHNFESRLAQQIELNQTDALVKLLRVNSQYKIESKNLKSSEKLFNDPNLNILKKDTNLNIDLNTNPNISNVPNKVVDDDIEQFLSEKTIKQEQSVINDDLLEENEALAKALNKTLRDISTKPSLFFSSANPTTIQSYLNELGSNIPQVFIDKKNKYLVEEYDIVNKTFKYIGSIYIEIEEEPFASDVITIETAKSYLYKFQEYMNQNGYKCSNNF</sequence>